<dbReference type="PANTHER" id="PTHR34222:SF79">
    <property type="entry name" value="RETROVIRUS-RELATED POL POLYPROTEIN FROM TRANSPOSON TNT 1-94"/>
    <property type="match status" value="1"/>
</dbReference>
<dbReference type="HOGENOM" id="CLU_113914_0_0_1"/>
<reference evidence="1" key="3">
    <citation type="submission" date="2018-07" db="EMBL/GenBank/DDBJ databases">
        <title>WGS assembly of Glycine max.</title>
        <authorList>
            <person name="Schmutz J."/>
            <person name="Cannon S."/>
            <person name="Schlueter J."/>
            <person name="Ma J."/>
            <person name="Mitros T."/>
            <person name="Nelson W."/>
            <person name="Hyten D."/>
            <person name="Song Q."/>
            <person name="Thelen J."/>
            <person name="Cheng J."/>
            <person name="Xu D."/>
            <person name="Hellsten U."/>
            <person name="May G."/>
            <person name="Yu Y."/>
            <person name="Sakurai T."/>
            <person name="Umezawa T."/>
            <person name="Bhattacharyya M."/>
            <person name="Sandhu D."/>
            <person name="Valliyodan B."/>
            <person name="Lindquist E."/>
            <person name="Peto M."/>
            <person name="Grant D."/>
            <person name="Shu S."/>
            <person name="Goodstein D."/>
            <person name="Barry K."/>
            <person name="Futrell-Griggs M."/>
            <person name="Abernathy B."/>
            <person name="Du J."/>
            <person name="Tian Z."/>
            <person name="Zhu L."/>
            <person name="Gill N."/>
            <person name="Joshi T."/>
            <person name="Libault M."/>
            <person name="Sethuraman A."/>
            <person name="Zhang X."/>
            <person name="Shinozaki K."/>
            <person name="Nguyen H."/>
            <person name="Wing R."/>
            <person name="Cregan P."/>
            <person name="Specht J."/>
            <person name="Grimwood J."/>
            <person name="Rokhsar D."/>
            <person name="Stacey G."/>
            <person name="Shoemaker R."/>
            <person name="Jackson S."/>
        </authorList>
    </citation>
    <scope>NUCLEOTIDE SEQUENCE</scope>
    <source>
        <tissue evidence="1">Callus</tissue>
    </source>
</reference>
<dbReference type="AlphaFoldDB" id="K7LXM2"/>
<accession>K7LXM2</accession>
<dbReference type="EMBL" id="CM000846">
    <property type="protein sequence ID" value="KRH18394.1"/>
    <property type="molecule type" value="Genomic_DNA"/>
</dbReference>
<evidence type="ECO:0008006" key="4">
    <source>
        <dbReference type="Google" id="ProtNLM"/>
    </source>
</evidence>
<evidence type="ECO:0000313" key="1">
    <source>
        <dbReference type="EMBL" id="KRH18394.1"/>
    </source>
</evidence>
<gene>
    <name evidence="1" type="ORF">GLYMA_13G056700</name>
</gene>
<reference evidence="1 2" key="1">
    <citation type="journal article" date="2010" name="Nature">
        <title>Genome sequence of the palaeopolyploid soybean.</title>
        <authorList>
            <person name="Schmutz J."/>
            <person name="Cannon S.B."/>
            <person name="Schlueter J."/>
            <person name="Ma J."/>
            <person name="Mitros T."/>
            <person name="Nelson W."/>
            <person name="Hyten D.L."/>
            <person name="Song Q."/>
            <person name="Thelen J.J."/>
            <person name="Cheng J."/>
            <person name="Xu D."/>
            <person name="Hellsten U."/>
            <person name="May G.D."/>
            <person name="Yu Y."/>
            <person name="Sakurai T."/>
            <person name="Umezawa T."/>
            <person name="Bhattacharyya M.K."/>
            <person name="Sandhu D."/>
            <person name="Valliyodan B."/>
            <person name="Lindquist E."/>
            <person name="Peto M."/>
            <person name="Grant D."/>
            <person name="Shu S."/>
            <person name="Goodstein D."/>
            <person name="Barry K."/>
            <person name="Futrell-Griggs M."/>
            <person name="Abernathy B."/>
            <person name="Du J."/>
            <person name="Tian Z."/>
            <person name="Zhu L."/>
            <person name="Gill N."/>
            <person name="Joshi T."/>
            <person name="Libault M."/>
            <person name="Sethuraman A."/>
            <person name="Zhang X.-C."/>
            <person name="Shinozaki K."/>
            <person name="Nguyen H.T."/>
            <person name="Wing R.A."/>
            <person name="Cregan P."/>
            <person name="Specht J."/>
            <person name="Grimwood J."/>
            <person name="Rokhsar D."/>
            <person name="Stacey G."/>
            <person name="Shoemaker R.C."/>
            <person name="Jackson S.A."/>
        </authorList>
    </citation>
    <scope>NUCLEOTIDE SEQUENCE</scope>
    <source>
        <strain evidence="2">cv. Williams 82</strain>
        <tissue evidence="1">Callus</tissue>
    </source>
</reference>
<dbReference type="eggNOG" id="KOG0017">
    <property type="taxonomic scope" value="Eukaryota"/>
</dbReference>
<dbReference type="PANTHER" id="PTHR34222">
    <property type="entry name" value="GAG_PRE-INTEGRS DOMAIN-CONTAINING PROTEIN"/>
    <property type="match status" value="1"/>
</dbReference>
<dbReference type="InParanoid" id="K7LXM2"/>
<evidence type="ECO:0000313" key="2">
    <source>
        <dbReference type="EnsemblPlants" id="KRH18394"/>
    </source>
</evidence>
<organism evidence="1">
    <name type="scientific">Glycine max</name>
    <name type="common">Soybean</name>
    <name type="synonym">Glycine hispida</name>
    <dbReference type="NCBI Taxonomy" id="3847"/>
    <lineage>
        <taxon>Eukaryota</taxon>
        <taxon>Viridiplantae</taxon>
        <taxon>Streptophyta</taxon>
        <taxon>Embryophyta</taxon>
        <taxon>Tracheophyta</taxon>
        <taxon>Spermatophyta</taxon>
        <taxon>Magnoliopsida</taxon>
        <taxon>eudicotyledons</taxon>
        <taxon>Gunneridae</taxon>
        <taxon>Pentapetalae</taxon>
        <taxon>rosids</taxon>
        <taxon>fabids</taxon>
        <taxon>Fabales</taxon>
        <taxon>Fabaceae</taxon>
        <taxon>Papilionoideae</taxon>
        <taxon>50 kb inversion clade</taxon>
        <taxon>NPAAA clade</taxon>
        <taxon>indigoferoid/millettioid clade</taxon>
        <taxon>Phaseoleae</taxon>
        <taxon>Glycine</taxon>
        <taxon>Glycine subgen. Soja</taxon>
    </lineage>
</organism>
<evidence type="ECO:0000313" key="3">
    <source>
        <dbReference type="Proteomes" id="UP000008827"/>
    </source>
</evidence>
<reference evidence="2" key="2">
    <citation type="submission" date="2018-02" db="UniProtKB">
        <authorList>
            <consortium name="EnsemblPlants"/>
        </authorList>
    </citation>
    <scope>IDENTIFICATION</scope>
    <source>
        <strain evidence="2">Williams 82</strain>
    </source>
</reference>
<name>K7LXM2_SOYBN</name>
<dbReference type="PaxDb" id="3847-GLYMA13G06161.1"/>
<dbReference type="Gramene" id="KRH18394">
    <property type="protein sequence ID" value="KRH18394"/>
    <property type="gene ID" value="GLYMA_13G056700"/>
</dbReference>
<dbReference type="Proteomes" id="UP000008827">
    <property type="component" value="Chromosome 13"/>
</dbReference>
<proteinExistence type="predicted"/>
<dbReference type="EnsemblPlants" id="KRH18394">
    <property type="protein sequence ID" value="KRH18394"/>
    <property type="gene ID" value="GLYMA_13G056700"/>
</dbReference>
<sequence>MEKTVKVGEDGPSYSKWVIEDAVAQGWLSKTMEPHLIGMFIELPTARDIWDRARNYAWKEGFCSRIIHAMVSKTASGMRPRSLRDLDEAKKDKIRCSHCNATRHKKETCFELHSYPEWFLEKRRQKRAKGKRSGQAKLIDYVAGIAAVATSQGSSVDVTEPTDNSGTICVTLMVSTGQDTGWVNDSGATDHMAYDSSFFKLNVYPQKIVL</sequence>
<protein>
    <recommendedName>
        <fullName evidence="4">Retrotransposon Copia-like N-terminal domain-containing protein</fullName>
    </recommendedName>
</protein>
<keyword evidence="3" id="KW-1185">Reference proteome</keyword>